<comment type="caution">
    <text evidence="2">The sequence shown here is derived from an EMBL/GenBank/DDBJ whole genome shotgun (WGS) entry which is preliminary data.</text>
</comment>
<dbReference type="EMBL" id="JACJIA010000016">
    <property type="protein sequence ID" value="MBA8956513.1"/>
    <property type="molecule type" value="Genomic_DNA"/>
</dbReference>
<keyword evidence="3" id="KW-1185">Reference proteome</keyword>
<dbReference type="GO" id="GO:0051213">
    <property type="term" value="F:dioxygenase activity"/>
    <property type="evidence" value="ECO:0007669"/>
    <property type="project" value="UniProtKB-KW"/>
</dbReference>
<evidence type="ECO:0000259" key="1">
    <source>
        <dbReference type="Pfam" id="PF07883"/>
    </source>
</evidence>
<name>A0A7W3LYA1_ACTNM</name>
<dbReference type="RefSeq" id="WP_182848422.1">
    <property type="nucleotide sequence ID" value="NZ_BAAALP010000050.1"/>
</dbReference>
<organism evidence="2 3">
    <name type="scientific">Actinomadura namibiensis</name>
    <dbReference type="NCBI Taxonomy" id="182080"/>
    <lineage>
        <taxon>Bacteria</taxon>
        <taxon>Bacillati</taxon>
        <taxon>Actinomycetota</taxon>
        <taxon>Actinomycetes</taxon>
        <taxon>Streptosporangiales</taxon>
        <taxon>Thermomonosporaceae</taxon>
        <taxon>Actinomadura</taxon>
    </lineage>
</organism>
<keyword evidence="2" id="KW-0223">Dioxygenase</keyword>
<protein>
    <submittedName>
        <fullName evidence="2">Quercetin dioxygenase-like cupin family protein</fullName>
    </submittedName>
</protein>
<dbReference type="InterPro" id="IPR013096">
    <property type="entry name" value="Cupin_2"/>
</dbReference>
<dbReference type="Proteomes" id="UP000572680">
    <property type="component" value="Unassembled WGS sequence"/>
</dbReference>
<dbReference type="InterPro" id="IPR014710">
    <property type="entry name" value="RmlC-like_jellyroll"/>
</dbReference>
<sequence length="137" mass="14223">MPVIHHADARRTETPNGVMTTFASPAQGGTGIVLCRSALHPDAEGPLHVADAEQIWTVVAGGGDVEVDGDRRPIAEGDTVVLRAGRPRRFLAGPGGLTAVVAGPAGTKVAVVDRSTLSDACDLAPREGERLTPPWFL</sequence>
<dbReference type="Pfam" id="PF07883">
    <property type="entry name" value="Cupin_2"/>
    <property type="match status" value="1"/>
</dbReference>
<accession>A0A7W3LYA1</accession>
<proteinExistence type="predicted"/>
<keyword evidence="2" id="KW-0560">Oxidoreductase</keyword>
<feature type="domain" description="Cupin type-2" evidence="1">
    <location>
        <begin position="39"/>
        <end position="90"/>
    </location>
</feature>
<dbReference type="AlphaFoldDB" id="A0A7W3LYA1"/>
<dbReference type="SUPFAM" id="SSF51182">
    <property type="entry name" value="RmlC-like cupins"/>
    <property type="match status" value="1"/>
</dbReference>
<evidence type="ECO:0000313" key="3">
    <source>
        <dbReference type="Proteomes" id="UP000572680"/>
    </source>
</evidence>
<evidence type="ECO:0000313" key="2">
    <source>
        <dbReference type="EMBL" id="MBA8956513.1"/>
    </source>
</evidence>
<gene>
    <name evidence="2" type="ORF">HNR61_008196</name>
</gene>
<dbReference type="Gene3D" id="2.60.120.10">
    <property type="entry name" value="Jelly Rolls"/>
    <property type="match status" value="1"/>
</dbReference>
<reference evidence="2 3" key="1">
    <citation type="submission" date="2020-08" db="EMBL/GenBank/DDBJ databases">
        <title>Genomic Encyclopedia of Type Strains, Phase IV (KMG-IV): sequencing the most valuable type-strain genomes for metagenomic binning, comparative biology and taxonomic classification.</title>
        <authorList>
            <person name="Goeker M."/>
        </authorList>
    </citation>
    <scope>NUCLEOTIDE SEQUENCE [LARGE SCALE GENOMIC DNA]</scope>
    <source>
        <strain evidence="2 3">DSM 44197</strain>
    </source>
</reference>
<dbReference type="InterPro" id="IPR011051">
    <property type="entry name" value="RmlC_Cupin_sf"/>
</dbReference>